<keyword evidence="2" id="KW-1185">Reference proteome</keyword>
<dbReference type="GeneID" id="7843835"/>
<protein>
    <submittedName>
        <fullName evidence="1">Uncharacterized protein</fullName>
    </submittedName>
</protein>
<name>A4VDW5_TETTS</name>
<accession>A4VDW5</accession>
<dbReference type="RefSeq" id="XP_001470791.1">
    <property type="nucleotide sequence ID" value="XM_001470741.2"/>
</dbReference>
<dbReference type="EMBL" id="GG662703">
    <property type="protein sequence ID" value="EDK31727.1"/>
    <property type="molecule type" value="Genomic_DNA"/>
</dbReference>
<evidence type="ECO:0000313" key="2">
    <source>
        <dbReference type="Proteomes" id="UP000009168"/>
    </source>
</evidence>
<sequence length="146" mass="16976">MQLCTQVIHFSSSTIILGNSLSLKNISQSSFFFIRNNVKRIMQRNDINRLYDSQINVKIKCVDKFSYKIVSQIVLDKSQASLLQFAQSLSDQYFAIINMNSISLLNIIKAIAKILDLQWGLRNYEAILQQNYQQLYYMKLSISQSY</sequence>
<gene>
    <name evidence="1" type="ORF">TTHERM_00268139</name>
</gene>
<dbReference type="Proteomes" id="UP000009168">
    <property type="component" value="Unassembled WGS sequence"/>
</dbReference>
<proteinExistence type="predicted"/>
<dbReference type="InParanoid" id="A4VDW5"/>
<dbReference type="HOGENOM" id="CLU_1781200_0_0_1"/>
<organism evidence="1 2">
    <name type="scientific">Tetrahymena thermophila (strain SB210)</name>
    <dbReference type="NCBI Taxonomy" id="312017"/>
    <lineage>
        <taxon>Eukaryota</taxon>
        <taxon>Sar</taxon>
        <taxon>Alveolata</taxon>
        <taxon>Ciliophora</taxon>
        <taxon>Intramacronucleata</taxon>
        <taxon>Oligohymenophorea</taxon>
        <taxon>Hymenostomatida</taxon>
        <taxon>Tetrahymenina</taxon>
        <taxon>Tetrahymenidae</taxon>
        <taxon>Tetrahymena</taxon>
    </lineage>
</organism>
<dbReference type="KEGG" id="tet:TTHERM_00268139"/>
<dbReference type="AlphaFoldDB" id="A4VDW5"/>
<evidence type="ECO:0000313" key="1">
    <source>
        <dbReference type="EMBL" id="EDK31727.1"/>
    </source>
</evidence>
<reference evidence="2" key="1">
    <citation type="journal article" date="2006" name="PLoS Biol.">
        <title>Macronuclear genome sequence of the ciliate Tetrahymena thermophila, a model eukaryote.</title>
        <authorList>
            <person name="Eisen J.A."/>
            <person name="Coyne R.S."/>
            <person name="Wu M."/>
            <person name="Wu D."/>
            <person name="Thiagarajan M."/>
            <person name="Wortman J.R."/>
            <person name="Badger J.H."/>
            <person name="Ren Q."/>
            <person name="Amedeo P."/>
            <person name="Jones K.M."/>
            <person name="Tallon L.J."/>
            <person name="Delcher A.L."/>
            <person name="Salzberg S.L."/>
            <person name="Silva J.C."/>
            <person name="Haas B.J."/>
            <person name="Majoros W.H."/>
            <person name="Farzad M."/>
            <person name="Carlton J.M."/>
            <person name="Smith R.K. Jr."/>
            <person name="Garg J."/>
            <person name="Pearlman R.E."/>
            <person name="Karrer K.M."/>
            <person name="Sun L."/>
            <person name="Manning G."/>
            <person name="Elde N.C."/>
            <person name="Turkewitz A.P."/>
            <person name="Asai D.J."/>
            <person name="Wilkes D.E."/>
            <person name="Wang Y."/>
            <person name="Cai H."/>
            <person name="Collins K."/>
            <person name="Stewart B.A."/>
            <person name="Lee S.R."/>
            <person name="Wilamowska K."/>
            <person name="Weinberg Z."/>
            <person name="Ruzzo W.L."/>
            <person name="Wloga D."/>
            <person name="Gaertig J."/>
            <person name="Frankel J."/>
            <person name="Tsao C.-C."/>
            <person name="Gorovsky M.A."/>
            <person name="Keeling P.J."/>
            <person name="Waller R.F."/>
            <person name="Patron N.J."/>
            <person name="Cherry J.M."/>
            <person name="Stover N.A."/>
            <person name="Krieger C.J."/>
            <person name="del Toro C."/>
            <person name="Ryder H.F."/>
            <person name="Williamson S.C."/>
            <person name="Barbeau R.A."/>
            <person name="Hamilton E.P."/>
            <person name="Orias E."/>
        </authorList>
    </citation>
    <scope>NUCLEOTIDE SEQUENCE [LARGE SCALE GENOMIC DNA]</scope>
    <source>
        <strain evidence="2">SB210</strain>
    </source>
</reference>